<name>A0A2Z4J7R8_9ACTN</name>
<organism evidence="7 8">
    <name type="scientific">Streptomyces cadmiisoli</name>
    <dbReference type="NCBI Taxonomy" id="2184053"/>
    <lineage>
        <taxon>Bacteria</taxon>
        <taxon>Bacillati</taxon>
        <taxon>Actinomycetota</taxon>
        <taxon>Actinomycetes</taxon>
        <taxon>Kitasatosporales</taxon>
        <taxon>Streptomycetaceae</taxon>
        <taxon>Streptomyces</taxon>
        <taxon>Streptomyces aurantiacus group</taxon>
    </lineage>
</organism>
<dbReference type="RefSeq" id="WP_112440598.1">
    <property type="nucleotide sequence ID" value="NZ_CBDRHE010000017.1"/>
</dbReference>
<evidence type="ECO:0000256" key="5">
    <source>
        <dbReference type="ARBA" id="ARBA00023210"/>
    </source>
</evidence>
<dbReference type="EMBL" id="CP030073">
    <property type="protein sequence ID" value="AWW41184.1"/>
    <property type="molecule type" value="Genomic_DNA"/>
</dbReference>
<keyword evidence="8" id="KW-1185">Reference proteome</keyword>
<comment type="subcellular location">
    <subcellularLocation>
        <location evidence="1">Cell septum</location>
    </subcellularLocation>
</comment>
<dbReference type="Proteomes" id="UP000249616">
    <property type="component" value="Chromosome"/>
</dbReference>
<comment type="similarity">
    <text evidence="2">Belongs to the SsgA family.</text>
</comment>
<evidence type="ECO:0000256" key="3">
    <source>
        <dbReference type="ARBA" id="ARBA00022618"/>
    </source>
</evidence>
<evidence type="ECO:0000256" key="4">
    <source>
        <dbReference type="ARBA" id="ARBA00022969"/>
    </source>
</evidence>
<evidence type="ECO:0000256" key="1">
    <source>
        <dbReference type="ARBA" id="ARBA00004431"/>
    </source>
</evidence>
<dbReference type="Pfam" id="PF04686">
    <property type="entry name" value="SsgA"/>
    <property type="match status" value="1"/>
</dbReference>
<dbReference type="KEGG" id="scad:DN051_34630"/>
<sequence>MKPSVHKTLVMQLRTGATDRFPVLARLNYDARDPYAVTVVFSHDGRVLARWRLDREMLRTGLRRPVGAGDVRFRPVSAGRWEELRMEFFGDARPDGGCRHAVVFARASAVESFLSRTHDMVAPGRERPYVDDFLAEVFAES</sequence>
<proteinExistence type="inferred from homology"/>
<dbReference type="GO" id="GO:0030435">
    <property type="term" value="P:sporulation resulting in formation of a cellular spore"/>
    <property type="evidence" value="ECO:0007669"/>
    <property type="project" value="UniProtKB-KW"/>
</dbReference>
<keyword evidence="6" id="KW-0131">Cell cycle</keyword>
<dbReference type="GO" id="GO:0030428">
    <property type="term" value="C:cell septum"/>
    <property type="evidence" value="ECO:0007669"/>
    <property type="project" value="UniProtKB-SubCell"/>
</dbReference>
<reference evidence="7 8" key="1">
    <citation type="journal article" date="2019" name="Int. J. Syst. Evol. Microbiol.">
        <title>Streptomyces cadmiisoli sp. nov., a novel actinomycete isolated from cadmium-contaminated soil.</title>
        <authorList>
            <person name="Li K."/>
            <person name="Tang X."/>
            <person name="Zhao J."/>
            <person name="Guo Y."/>
            <person name="Tang Y."/>
            <person name="Gao J."/>
        </authorList>
    </citation>
    <scope>NUCLEOTIDE SEQUENCE [LARGE SCALE GENOMIC DNA]</scope>
    <source>
        <strain evidence="7 8">ZFG47</strain>
    </source>
</reference>
<dbReference type="Gene3D" id="2.30.31.20">
    <property type="entry name" value="Sporulation-specific cell division protein SsgB"/>
    <property type="match status" value="1"/>
</dbReference>
<keyword evidence="3 7" id="KW-0132">Cell division</keyword>
<gene>
    <name evidence="7" type="ORF">DN051_34630</name>
</gene>
<protein>
    <submittedName>
        <fullName evidence="7">SsgA family sporulation/cell division regulator</fullName>
    </submittedName>
</protein>
<accession>A0A2Z4J7R8</accession>
<evidence type="ECO:0000313" key="7">
    <source>
        <dbReference type="EMBL" id="AWW41184.1"/>
    </source>
</evidence>
<dbReference type="AlphaFoldDB" id="A0A2Z4J7R8"/>
<evidence type="ECO:0000256" key="6">
    <source>
        <dbReference type="ARBA" id="ARBA00023306"/>
    </source>
</evidence>
<keyword evidence="4" id="KW-0749">Sporulation</keyword>
<dbReference type="InterPro" id="IPR038658">
    <property type="entry name" value="SsgB_sf"/>
</dbReference>
<evidence type="ECO:0000313" key="8">
    <source>
        <dbReference type="Proteomes" id="UP000249616"/>
    </source>
</evidence>
<dbReference type="InterPro" id="IPR006776">
    <property type="entry name" value="SsgB"/>
</dbReference>
<dbReference type="GO" id="GO:0000917">
    <property type="term" value="P:division septum assembly"/>
    <property type="evidence" value="ECO:0007669"/>
    <property type="project" value="UniProtKB-KW"/>
</dbReference>
<evidence type="ECO:0000256" key="2">
    <source>
        <dbReference type="ARBA" id="ARBA00009323"/>
    </source>
</evidence>
<keyword evidence="5" id="KW-0717">Septation</keyword>